<keyword evidence="4" id="KW-1003">Cell membrane</keyword>
<comment type="caution">
    <text evidence="9">Lacks conserved residue(s) required for the propagation of feature annotation.</text>
</comment>
<evidence type="ECO:0000256" key="4">
    <source>
        <dbReference type="ARBA" id="ARBA00022475"/>
    </source>
</evidence>
<dbReference type="PANTHER" id="PTHR32063:SF13">
    <property type="entry name" value="MULTIDRUG EFFLUX PUMP SUBUNIT ACRB-RELATED"/>
    <property type="match status" value="1"/>
</dbReference>
<dbReference type="NCBIfam" id="TIGR00915">
    <property type="entry name" value="2A0602"/>
    <property type="match status" value="1"/>
</dbReference>
<keyword evidence="12" id="KW-1185">Reference proteome</keyword>
<feature type="transmembrane region" description="Helical" evidence="9">
    <location>
        <begin position="900"/>
        <end position="920"/>
    </location>
</feature>
<comment type="subcellular location">
    <subcellularLocation>
        <location evidence="1 9">Cell inner membrane</location>
        <topology evidence="1 9">Multi-pass membrane protein</topology>
    </subcellularLocation>
</comment>
<feature type="transmembrane region" description="Helical" evidence="9">
    <location>
        <begin position="546"/>
        <end position="563"/>
    </location>
</feature>
<comment type="similarity">
    <text evidence="2 9">Belongs to the resistance-nodulation-cell division (RND) (TC 2.A.6) family.</text>
</comment>
<evidence type="ECO:0000256" key="9">
    <source>
        <dbReference type="RuleBase" id="RU364070"/>
    </source>
</evidence>
<dbReference type="Gene3D" id="3.30.2090.10">
    <property type="entry name" value="Multidrug efflux transporter AcrB TolC docking domain, DN and DC subdomains"/>
    <property type="match status" value="2"/>
</dbReference>
<dbReference type="Gene3D" id="3.30.70.1320">
    <property type="entry name" value="Multidrug efflux transporter AcrB pore domain like"/>
    <property type="match status" value="1"/>
</dbReference>
<evidence type="ECO:0000256" key="3">
    <source>
        <dbReference type="ARBA" id="ARBA00022448"/>
    </source>
</evidence>
<dbReference type="Pfam" id="PF00873">
    <property type="entry name" value="ACR_tran"/>
    <property type="match status" value="1"/>
</dbReference>
<dbReference type="InterPro" id="IPR000731">
    <property type="entry name" value="SSD"/>
</dbReference>
<gene>
    <name evidence="11" type="ORF">QMY55_01630</name>
</gene>
<dbReference type="Gene3D" id="3.30.70.1430">
    <property type="entry name" value="Multidrug efflux transporter AcrB pore domain"/>
    <property type="match status" value="2"/>
</dbReference>
<protein>
    <recommendedName>
        <fullName evidence="9">Efflux pump membrane transporter</fullName>
    </recommendedName>
</protein>
<feature type="transmembrane region" description="Helical" evidence="9">
    <location>
        <begin position="1007"/>
        <end position="1030"/>
    </location>
</feature>
<keyword evidence="6 9" id="KW-0812">Transmembrane</keyword>
<keyword evidence="5 9" id="KW-0997">Cell inner membrane</keyword>
<evidence type="ECO:0000313" key="12">
    <source>
        <dbReference type="Proteomes" id="UP001240697"/>
    </source>
</evidence>
<feature type="transmembrane region" description="Helical" evidence="9">
    <location>
        <begin position="392"/>
        <end position="413"/>
    </location>
</feature>
<feature type="transmembrane region" description="Helical" evidence="9">
    <location>
        <begin position="875"/>
        <end position="893"/>
    </location>
</feature>
<name>A0ABY8SS52_9BURK</name>
<evidence type="ECO:0000256" key="1">
    <source>
        <dbReference type="ARBA" id="ARBA00004429"/>
    </source>
</evidence>
<dbReference type="InterPro" id="IPR001036">
    <property type="entry name" value="Acrflvin-R"/>
</dbReference>
<dbReference type="PANTHER" id="PTHR32063">
    <property type="match status" value="1"/>
</dbReference>
<feature type="transmembrane region" description="Helical" evidence="9">
    <location>
        <begin position="975"/>
        <end position="995"/>
    </location>
</feature>
<dbReference type="PROSITE" id="PS50156">
    <property type="entry name" value="SSD"/>
    <property type="match status" value="1"/>
</dbReference>
<feature type="transmembrane region" description="Helical" evidence="9">
    <location>
        <begin position="340"/>
        <end position="359"/>
    </location>
</feature>
<dbReference type="Gene3D" id="1.20.1640.10">
    <property type="entry name" value="Multidrug efflux transporter AcrB transmembrane domain"/>
    <property type="match status" value="2"/>
</dbReference>
<dbReference type="RefSeq" id="WP_283486986.1">
    <property type="nucleotide sequence ID" value="NZ_CP125947.1"/>
</dbReference>
<dbReference type="SUPFAM" id="SSF82693">
    <property type="entry name" value="Multidrug efflux transporter AcrB pore domain, PN1, PN2, PC1 and PC2 subdomains"/>
    <property type="match status" value="3"/>
</dbReference>
<feature type="domain" description="SSD" evidence="10">
    <location>
        <begin position="364"/>
        <end position="495"/>
    </location>
</feature>
<evidence type="ECO:0000256" key="2">
    <source>
        <dbReference type="ARBA" id="ARBA00010942"/>
    </source>
</evidence>
<evidence type="ECO:0000256" key="5">
    <source>
        <dbReference type="ARBA" id="ARBA00022519"/>
    </source>
</evidence>
<dbReference type="NCBIfam" id="NF000282">
    <property type="entry name" value="RND_permease_1"/>
    <property type="match status" value="1"/>
</dbReference>
<keyword evidence="8 9" id="KW-0472">Membrane</keyword>
<dbReference type="Proteomes" id="UP001240697">
    <property type="component" value="Chromosome"/>
</dbReference>
<dbReference type="InterPro" id="IPR004764">
    <property type="entry name" value="MdtF-like"/>
</dbReference>
<reference evidence="11 12" key="1">
    <citation type="submission" date="2023-05" db="EMBL/GenBank/DDBJ databases">
        <authorList>
            <person name="Yin Y."/>
            <person name="Lu Z."/>
        </authorList>
    </citation>
    <scope>NUCLEOTIDE SEQUENCE [LARGE SCALE GENOMIC DNA]</scope>
    <source>
        <strain evidence="11 12">ZM22</strain>
    </source>
</reference>
<feature type="transmembrane region" description="Helical" evidence="9">
    <location>
        <begin position="926"/>
        <end position="950"/>
    </location>
</feature>
<keyword evidence="7 9" id="KW-1133">Transmembrane helix</keyword>
<dbReference type="EMBL" id="CP125947">
    <property type="protein sequence ID" value="WHS65890.1"/>
    <property type="molecule type" value="Genomic_DNA"/>
</dbReference>
<sequence length="1059" mass="113339">MSKFFIHRPIFAWVIAIFVILAGVISITRLPVSQFPTVAPPTITVTATYPGATAQTMTDSVLQLIEREMNGATGMMYMDTSASATGQGTLTVTFEPGTNQDLAQVDVQNRLARVQSRLPQIVQSLGVRVEKSMSNFLMILAFKSETGETSRDDIADYVNRNVLPEIQRLDGVGKAQLFASGRAMRIWVDPAKLQGYNMSIAQVNSAIASQNLQISGGSLGNTPSLPGTNMNATIVVPGQLSTPEEFAEVVLRSNSDGSTVRIKDIGRVELGTESYGFESRLNGKPAVAMAVQLTATANAMATAKLVYAKMADLAPFLPAGVEWSSPYDTSKFVKISIEKVVHTLLEAIVLVFIVMLIFLQNIRYTLIPTIVVPIALLGTFAVMLVSGLSINILAMFAMVLVIGIVVDDAIVVVENVERIMAEEGLAPKEATIKAMGQIQGAVVGITVILVTVFLPLALFGGATGAIYRQFSLVMAISIFFSGFFALTLTPALCATMLKPIPKGHAHDKKTGLLGPFYNWFNRKFEAGTNRYSGALTGVVKRSVQAIIVYALVIAGAAFIFLKLPTSFLPVEDQGYVISLTQLPPGATLERTSNTMGELEKFALSQPETADIVSIIGFSFAGQGQNVGLSFTTLKDWSERKAQGSDAKSFAGRAMGAMMALRDGFIYTLVPPSIPELGNSDGFTFRLQDRSAKGHAALLAARNDLIQKANASPVLTGVRFDGVDDAPQWQIDINRDAVYAQKVSIADIATTLSAALGSTNSTDFPNKGYMQRVTIQADAARRMQPEDVLKLTVPNSDGQLVELSSLATTKWVNGPMQMSRYNGYASMSITGQAKPGYTSGDAMKEMEKLAKDLPEGFGYEWTGQSLDEMKAGSSAMLLYAFSLLAVFLCLAALYESWSIPLSVLLVVPLGVFGAVAGVMMRSMPNDIYFQVALITVIGLSAKNAILIVEFAKDLHAQGKSALEAALEAGHLRFRPILMTSLAFILGVVPLYIASGASAASQKAIGTGVFWGMVIGTPLSVFLVPVFFVAVFKFFGKKPGQDNNATSPAAISAAQGGSQHE</sequence>
<dbReference type="PRINTS" id="PR00702">
    <property type="entry name" value="ACRIFLAVINRP"/>
</dbReference>
<evidence type="ECO:0000256" key="6">
    <source>
        <dbReference type="ARBA" id="ARBA00022692"/>
    </source>
</evidence>
<dbReference type="SUPFAM" id="SSF82714">
    <property type="entry name" value="Multidrug efflux transporter AcrB TolC docking domain, DN and DC subdomains"/>
    <property type="match status" value="2"/>
</dbReference>
<feature type="transmembrane region" description="Helical" evidence="9">
    <location>
        <begin position="366"/>
        <end position="386"/>
    </location>
</feature>
<evidence type="ECO:0000313" key="11">
    <source>
        <dbReference type="EMBL" id="WHS65890.1"/>
    </source>
</evidence>
<dbReference type="Gene3D" id="3.30.70.1440">
    <property type="entry name" value="Multidrug efflux transporter AcrB pore domain"/>
    <property type="match status" value="1"/>
</dbReference>
<evidence type="ECO:0000259" key="10">
    <source>
        <dbReference type="PROSITE" id="PS50156"/>
    </source>
</evidence>
<organism evidence="11 12">
    <name type="scientific">Comamonas resistens</name>
    <dbReference type="NCBI Taxonomy" id="3046670"/>
    <lineage>
        <taxon>Bacteria</taxon>
        <taxon>Pseudomonadati</taxon>
        <taxon>Pseudomonadota</taxon>
        <taxon>Betaproteobacteria</taxon>
        <taxon>Burkholderiales</taxon>
        <taxon>Comamonadaceae</taxon>
        <taxon>Comamonas</taxon>
    </lineage>
</organism>
<keyword evidence="3 9" id="KW-0813">Transport</keyword>
<dbReference type="SUPFAM" id="SSF82866">
    <property type="entry name" value="Multidrug efflux transporter AcrB transmembrane domain"/>
    <property type="match status" value="2"/>
</dbReference>
<evidence type="ECO:0000256" key="8">
    <source>
        <dbReference type="ARBA" id="ARBA00023136"/>
    </source>
</evidence>
<proteinExistence type="inferred from homology"/>
<feature type="transmembrane region" description="Helical" evidence="9">
    <location>
        <begin position="434"/>
        <end position="458"/>
    </location>
</feature>
<accession>A0ABY8SS52</accession>
<evidence type="ECO:0000256" key="7">
    <source>
        <dbReference type="ARBA" id="ARBA00022989"/>
    </source>
</evidence>
<dbReference type="InterPro" id="IPR027463">
    <property type="entry name" value="AcrB_DN_DC_subdom"/>
</dbReference>
<feature type="transmembrane region" description="Helical" evidence="9">
    <location>
        <begin position="470"/>
        <end position="493"/>
    </location>
</feature>